<dbReference type="Proteomes" id="UP000192775">
    <property type="component" value="Chromosome"/>
</dbReference>
<keyword evidence="3" id="KW-0812">Transmembrane</keyword>
<dbReference type="RefSeq" id="WP_085020154.1">
    <property type="nucleotide sequence ID" value="NZ_BMHD01000001.1"/>
</dbReference>
<dbReference type="Gene3D" id="1.20.1540.10">
    <property type="entry name" value="Rhomboid-like"/>
    <property type="match status" value="1"/>
</dbReference>
<protein>
    <submittedName>
        <fullName evidence="6">Uncharacterized protein</fullName>
    </submittedName>
</protein>
<dbReference type="AlphaFoldDB" id="A0A1X9LLD4"/>
<comment type="subcellular location">
    <subcellularLocation>
        <location evidence="1">Cell membrane</location>
        <topology evidence="1">Multi-pass membrane protein</topology>
    </subcellularLocation>
</comment>
<evidence type="ECO:0000256" key="3">
    <source>
        <dbReference type="ARBA" id="ARBA00022692"/>
    </source>
</evidence>
<dbReference type="GO" id="GO:0005886">
    <property type="term" value="C:plasma membrane"/>
    <property type="evidence" value="ECO:0007669"/>
    <property type="project" value="UniProtKB-SubCell"/>
</dbReference>
<dbReference type="GO" id="GO:0016755">
    <property type="term" value="F:aminoacyltransferase activity"/>
    <property type="evidence" value="ECO:0007669"/>
    <property type="project" value="TreeGrafter"/>
</dbReference>
<dbReference type="Pfam" id="PF09924">
    <property type="entry name" value="LPG_synthase_C"/>
    <property type="match status" value="1"/>
</dbReference>
<dbReference type="GO" id="GO:0055091">
    <property type="term" value="P:phospholipid homeostasis"/>
    <property type="evidence" value="ECO:0007669"/>
    <property type="project" value="TreeGrafter"/>
</dbReference>
<evidence type="ECO:0000313" key="7">
    <source>
        <dbReference type="Proteomes" id="UP000192775"/>
    </source>
</evidence>
<proteinExistence type="predicted"/>
<dbReference type="SUPFAM" id="SSF144091">
    <property type="entry name" value="Rhomboid-like"/>
    <property type="match status" value="1"/>
</dbReference>
<keyword evidence="5" id="KW-0472">Membrane</keyword>
<evidence type="ECO:0000256" key="1">
    <source>
        <dbReference type="ARBA" id="ARBA00004651"/>
    </source>
</evidence>
<keyword evidence="7" id="KW-1185">Reference proteome</keyword>
<organism evidence="6 7">
    <name type="scientific">Cnuibacter physcomitrellae</name>
    <dbReference type="NCBI Taxonomy" id="1619308"/>
    <lineage>
        <taxon>Bacteria</taxon>
        <taxon>Bacillati</taxon>
        <taxon>Actinomycetota</taxon>
        <taxon>Actinomycetes</taxon>
        <taxon>Micrococcales</taxon>
        <taxon>Microbacteriaceae</taxon>
        <taxon>Cnuibacter</taxon>
    </lineage>
</organism>
<evidence type="ECO:0000256" key="5">
    <source>
        <dbReference type="ARBA" id="ARBA00023136"/>
    </source>
</evidence>
<evidence type="ECO:0000256" key="4">
    <source>
        <dbReference type="ARBA" id="ARBA00022989"/>
    </source>
</evidence>
<reference evidence="6 7" key="1">
    <citation type="submission" date="2017-04" db="EMBL/GenBank/DDBJ databases">
        <authorList>
            <person name="Afonso C.L."/>
            <person name="Miller P.J."/>
            <person name="Scott M.A."/>
            <person name="Spackman E."/>
            <person name="Goraichik I."/>
            <person name="Dimitrov K.M."/>
            <person name="Suarez D.L."/>
            <person name="Swayne D.E."/>
        </authorList>
    </citation>
    <scope>NUCLEOTIDE SEQUENCE [LARGE SCALE GENOMIC DNA]</scope>
    <source>
        <strain evidence="7">XA(T)</strain>
    </source>
</reference>
<sequence length="846" mass="91120">MLTTWTVLRRYLASIPLSLGFAALLVVTALVTGTFFGEPSDPTVQTWAAGVTTTVDAGRWYTVLTAPFIPWDPPQLIAGIVLSAGLLGIAERLLGRVRMLVVLVVTGILGVGVGVLVQWLGSIAGEWWSDGTSADLTMDPLTPIAGALMVATAFMGPLWRRRFRLTVFALLAMLVLYDGDTSSVYKLIAALAGLVIGWAVSPRRGHLTWHRSSFAESRVLIATIVVVTAIGPLITYLHPDSDNLGALSLISSLFGPEVFPSASDLADTCGFSSAEICAQLTAFSALGSVGAVVLTFAPIALLLVAAYGLRRGRRFAWALALVTNAALAAMGASLAALYFGLLGPLFDGADLSGFDIGDMVVLGGSIVLVPVGVIVLLVVTRKRFWNPAPREAVIRFWVTMAVVLVVLGVAYSVSAFLTIDEFSPATSPGELVVDTWRRFLPATALGVVAAIPVPTNPITLLLFQWVGPVFWAVFAVGVVRLLRADERHVAVGDHQRIRALLRRGGGGTLGWMTTWPGNVYWFREDGQAAVAYRVINGVAITMSDPVCAPGEEDRTIREFASYCDRHSWIPVFYSVHDDLLPVFTGMGWQHMSVGEETLMHPQTLEMTGKPWQNVRSALNRGTKEGMTTVWTTYDELPRATIAQINAISEAWVSEKELPEMGFTLGALEEIKDPDVKLMLAVDPEGRIHGVTSWLPVYRDGRPIGYTIDFMRRADQSMNGTMEFLIASAALHMKEEGIEVLSLSGAPLAKAPVPKGEEPPAPTVMTELLDFLAKTLEPAYGFSTLFRFKAKFNPTYVGIHMAYPDPLALPTIGTAIGKAYLPSMTTRETVALVRTLAGSGSSSSASK</sequence>
<keyword evidence="2" id="KW-1003">Cell membrane</keyword>
<dbReference type="InterPro" id="IPR035952">
    <property type="entry name" value="Rhomboid-like_sf"/>
</dbReference>
<dbReference type="InterPro" id="IPR051211">
    <property type="entry name" value="PG_lysyltransferase"/>
</dbReference>
<dbReference type="STRING" id="1619308.B5808_12895"/>
<dbReference type="PANTHER" id="PTHR34697:SF2">
    <property type="entry name" value="PHOSPHATIDYLGLYCEROL LYSYLTRANSFERASE"/>
    <property type="match status" value="1"/>
</dbReference>
<dbReference type="EMBL" id="CP020715">
    <property type="protein sequence ID" value="ARJ06016.1"/>
    <property type="molecule type" value="Genomic_DNA"/>
</dbReference>
<dbReference type="InterPro" id="IPR024320">
    <property type="entry name" value="LPG_synthase_C"/>
</dbReference>
<gene>
    <name evidence="6" type="ORF">B5808_12895</name>
</gene>
<accession>A0A1X9LLD4</accession>
<dbReference type="KEGG" id="cphy:B5808_12895"/>
<evidence type="ECO:0000256" key="2">
    <source>
        <dbReference type="ARBA" id="ARBA00022475"/>
    </source>
</evidence>
<keyword evidence="4" id="KW-1133">Transmembrane helix</keyword>
<name>A0A1X9LLD4_9MICO</name>
<dbReference type="PANTHER" id="PTHR34697">
    <property type="entry name" value="PHOSPHATIDYLGLYCEROL LYSYLTRANSFERASE"/>
    <property type="match status" value="1"/>
</dbReference>
<evidence type="ECO:0000313" key="6">
    <source>
        <dbReference type="EMBL" id="ARJ06016.1"/>
    </source>
</evidence>